<keyword evidence="7" id="KW-1185">Reference proteome</keyword>
<evidence type="ECO:0000256" key="3">
    <source>
        <dbReference type="ARBA" id="ARBA00022839"/>
    </source>
</evidence>
<sequence length="407" mass="43062">MRILHTADWHLGHSLNGWPRDAEHRAWLGRLAELIGEEEIDVLIVAGDIFDGINPSGEAQRLLYEALRAFRERRPSLVTVITAGNHDPAGRLEAPSAILRSLDVHVVGTVRRIDGEIDIGHHLVPIRDAKGDVRAHVLAIPFLRAADLPGLSFAGEETGVSPVVAAARAFHAGIAAAADAVADGLPVIATGHLHCAGGTESEGAERRILIGGEHALPADVFPASFAYVALGHLHGPQSLDGGRIRYSGSCFPLSSSEIGYDHGVTILDLDADGIAARHVAIPRPAAFHRLPASGAIGLGAFEEALAGLDLDPGLPKDLQPFVYATLQAEGPASVLLSEAERLLAEYPVRQGGIRIQRALEEGAAAQSLLTLDETNPEDLFVAAFRKVNGSDPEARHLSAFRDTINGA</sequence>
<feature type="domain" description="Calcineurin-like phosphoesterase" evidence="5">
    <location>
        <begin position="1"/>
        <end position="99"/>
    </location>
</feature>
<evidence type="ECO:0000313" key="7">
    <source>
        <dbReference type="Proteomes" id="UP001207582"/>
    </source>
</evidence>
<dbReference type="InterPro" id="IPR050535">
    <property type="entry name" value="DNA_Repair-Maintenance_Comp"/>
</dbReference>
<comment type="similarity">
    <text evidence="4">Belongs to the SbcD family.</text>
</comment>
<evidence type="ECO:0000313" key="6">
    <source>
        <dbReference type="EMBL" id="MCW3782900.1"/>
    </source>
</evidence>
<protein>
    <recommendedName>
        <fullName evidence="4">Nuclease SbcCD subunit D</fullName>
    </recommendedName>
</protein>
<dbReference type="NCBIfam" id="TIGR00619">
    <property type="entry name" value="sbcd"/>
    <property type="match status" value="1"/>
</dbReference>
<comment type="caution">
    <text evidence="6">The sequence shown here is derived from an EMBL/GenBank/DDBJ whole genome shotgun (WGS) entry which is preliminary data.</text>
</comment>
<dbReference type="SUPFAM" id="SSF56300">
    <property type="entry name" value="Metallo-dependent phosphatases"/>
    <property type="match status" value="1"/>
</dbReference>
<dbReference type="InterPro" id="IPR004593">
    <property type="entry name" value="SbcD"/>
</dbReference>
<evidence type="ECO:0000259" key="5">
    <source>
        <dbReference type="Pfam" id="PF00149"/>
    </source>
</evidence>
<name>A0ABT3J5D0_9RHOB</name>
<evidence type="ECO:0000256" key="1">
    <source>
        <dbReference type="ARBA" id="ARBA00022722"/>
    </source>
</evidence>
<dbReference type="RefSeq" id="WP_264772534.1">
    <property type="nucleotide sequence ID" value="NZ_JAPDOG010000014.1"/>
</dbReference>
<keyword evidence="1 4" id="KW-0540">Nuclease</keyword>
<dbReference type="Proteomes" id="UP001207582">
    <property type="component" value="Unassembled WGS sequence"/>
</dbReference>
<dbReference type="EMBL" id="JAPDOG010000014">
    <property type="protein sequence ID" value="MCW3782900.1"/>
    <property type="molecule type" value="Genomic_DNA"/>
</dbReference>
<comment type="subunit">
    <text evidence="4">Heterodimer of SbcC and SbcD.</text>
</comment>
<keyword evidence="4" id="KW-0255">Endonuclease</keyword>
<accession>A0ABT3J5D0</accession>
<dbReference type="InterPro" id="IPR029052">
    <property type="entry name" value="Metallo-depent_PP-like"/>
</dbReference>
<keyword evidence="2 4" id="KW-0378">Hydrolase</keyword>
<keyword evidence="4" id="KW-0233">DNA recombination</keyword>
<dbReference type="GO" id="GO:0004527">
    <property type="term" value="F:exonuclease activity"/>
    <property type="evidence" value="ECO:0007669"/>
    <property type="project" value="UniProtKB-KW"/>
</dbReference>
<comment type="function">
    <text evidence="4">SbcCD cleaves DNA hairpin structures. These structures can inhibit DNA replication and are intermediates in certain DNA recombination reactions. The complex acts as a 3'-&gt;5' double strand exonuclease that can open hairpins. It also has a 5' single-strand endonuclease activity.</text>
</comment>
<reference evidence="6 7" key="1">
    <citation type="submission" date="2022-10" db="EMBL/GenBank/DDBJ databases">
        <title>Defluviimonas sp. CAU 1641 isolated from mud.</title>
        <authorList>
            <person name="Kim W."/>
        </authorList>
    </citation>
    <scope>NUCLEOTIDE SEQUENCE [LARGE SCALE GENOMIC DNA]</scope>
    <source>
        <strain evidence="6 7">CAU 1641</strain>
    </source>
</reference>
<dbReference type="Pfam" id="PF00149">
    <property type="entry name" value="Metallophos"/>
    <property type="match status" value="1"/>
</dbReference>
<keyword evidence="4" id="KW-0235">DNA replication</keyword>
<evidence type="ECO:0000256" key="4">
    <source>
        <dbReference type="RuleBase" id="RU363069"/>
    </source>
</evidence>
<proteinExistence type="inferred from homology"/>
<organism evidence="6 7">
    <name type="scientific">Defluviimonas salinarum</name>
    <dbReference type="NCBI Taxonomy" id="2992147"/>
    <lineage>
        <taxon>Bacteria</taxon>
        <taxon>Pseudomonadati</taxon>
        <taxon>Pseudomonadota</taxon>
        <taxon>Alphaproteobacteria</taxon>
        <taxon>Rhodobacterales</taxon>
        <taxon>Paracoccaceae</taxon>
        <taxon>Albidovulum</taxon>
    </lineage>
</organism>
<dbReference type="PANTHER" id="PTHR30337">
    <property type="entry name" value="COMPONENT OF ATP-DEPENDENT DSDNA EXONUCLEASE"/>
    <property type="match status" value="1"/>
</dbReference>
<dbReference type="Gene3D" id="3.60.21.10">
    <property type="match status" value="1"/>
</dbReference>
<gene>
    <name evidence="4" type="primary">sbcD</name>
    <name evidence="6" type="ORF">OM960_15040</name>
</gene>
<dbReference type="InterPro" id="IPR041796">
    <property type="entry name" value="Mre11_N"/>
</dbReference>
<dbReference type="InterPro" id="IPR004843">
    <property type="entry name" value="Calcineurin-like_PHP"/>
</dbReference>
<dbReference type="CDD" id="cd00840">
    <property type="entry name" value="MPP_Mre11_N"/>
    <property type="match status" value="1"/>
</dbReference>
<evidence type="ECO:0000256" key="2">
    <source>
        <dbReference type="ARBA" id="ARBA00022801"/>
    </source>
</evidence>
<keyword evidence="3 4" id="KW-0269">Exonuclease</keyword>
<dbReference type="PANTHER" id="PTHR30337:SF0">
    <property type="entry name" value="NUCLEASE SBCCD SUBUNIT D"/>
    <property type="match status" value="1"/>
</dbReference>